<protein>
    <submittedName>
        <fullName evidence="1">tRNA-(Ms[2]io[6]A)-hydroxylase</fullName>
    </submittedName>
</protein>
<dbReference type="InterPro" id="IPR012347">
    <property type="entry name" value="Ferritin-like"/>
</dbReference>
<organism evidence="1 2">
    <name type="scientific">Pontibacterium sinense</name>
    <dbReference type="NCBI Taxonomy" id="2781979"/>
    <lineage>
        <taxon>Bacteria</taxon>
        <taxon>Pseudomonadati</taxon>
        <taxon>Pseudomonadota</taxon>
        <taxon>Gammaproteobacteria</taxon>
        <taxon>Oceanospirillales</taxon>
        <taxon>Oceanospirillaceae</taxon>
        <taxon>Pontibacterium</taxon>
    </lineage>
</organism>
<comment type="caution">
    <text evidence="1">The sequence shown here is derived from an EMBL/GenBank/DDBJ whole genome shotgun (WGS) entry which is preliminary data.</text>
</comment>
<dbReference type="PANTHER" id="PTHR42637">
    <property type="entry name" value="TRNA-(MS[2]IO[6]A)-HYDROXYLASE"/>
    <property type="match status" value="1"/>
</dbReference>
<dbReference type="EMBL" id="JADEYS010000009">
    <property type="protein sequence ID" value="MBE9397734.1"/>
    <property type="molecule type" value="Genomic_DNA"/>
</dbReference>
<evidence type="ECO:0000313" key="2">
    <source>
        <dbReference type="Proteomes" id="UP000640333"/>
    </source>
</evidence>
<dbReference type="SUPFAM" id="SSF47240">
    <property type="entry name" value="Ferritin-like"/>
    <property type="match status" value="1"/>
</dbReference>
<evidence type="ECO:0000313" key="1">
    <source>
        <dbReference type="EMBL" id="MBE9397734.1"/>
    </source>
</evidence>
<dbReference type="Pfam" id="PF06175">
    <property type="entry name" value="MiaE"/>
    <property type="match status" value="1"/>
</dbReference>
<keyword evidence="2" id="KW-1185">Reference proteome</keyword>
<dbReference type="Gene3D" id="1.20.1260.10">
    <property type="match status" value="1"/>
</dbReference>
<dbReference type="InterPro" id="IPR010386">
    <property type="entry name" value="tRNA-Hydrxlase_MiaE"/>
</dbReference>
<dbReference type="CDD" id="cd07910">
    <property type="entry name" value="MiaE"/>
    <property type="match status" value="1"/>
</dbReference>
<sequence length="201" mass="23358">MEVLEEIKGFLGCETPDRWIDEAVSQQDILLIDHAHCEKKAASTAMTLMFRYVDRPDLLNKMSRLAREELIHFEQVLELMDARDIEYGHLSSARYAGGLRQHVRTSEPGRLIDILIIGAYIEARSCERFAKLAPFLDSELAKFYRSLLKSEGRHYQDYLGLARQYAGEPIDERIEFFRVKENELILASDDEFRFHSGEPSW</sequence>
<gene>
    <name evidence="1" type="ORF">IOQ59_10735</name>
</gene>
<dbReference type="GO" id="GO:0006400">
    <property type="term" value="P:tRNA modification"/>
    <property type="evidence" value="ECO:0007669"/>
    <property type="project" value="InterPro"/>
</dbReference>
<dbReference type="RefSeq" id="WP_193953283.1">
    <property type="nucleotide sequence ID" value="NZ_JADEYS010000009.1"/>
</dbReference>
<dbReference type="PIRSF" id="PIRSF020736">
    <property type="entry name" value="MiaE"/>
    <property type="match status" value="1"/>
</dbReference>
<reference evidence="1" key="1">
    <citation type="submission" date="2020-10" db="EMBL/GenBank/DDBJ databases">
        <title>Bacterium isolated from coastal waters sediment.</title>
        <authorList>
            <person name="Chen R.-J."/>
            <person name="Lu D.-C."/>
            <person name="Zhu K.-L."/>
            <person name="Du Z.-J."/>
        </authorList>
    </citation>
    <scope>NUCLEOTIDE SEQUENCE</scope>
    <source>
        <strain evidence="1">N1Y112</strain>
    </source>
</reference>
<dbReference type="InterPro" id="IPR009078">
    <property type="entry name" value="Ferritin-like_SF"/>
</dbReference>
<name>A0A8J7FDJ1_9GAMM</name>
<accession>A0A8J7FDJ1</accession>
<dbReference type="Proteomes" id="UP000640333">
    <property type="component" value="Unassembled WGS sequence"/>
</dbReference>
<proteinExistence type="predicted"/>
<dbReference type="AlphaFoldDB" id="A0A8J7FDJ1"/>
<dbReference type="PANTHER" id="PTHR42637:SF1">
    <property type="entry name" value="TRNA 2-(METHYLSULFANYL)-N(6)-ISOPENTENYLADENOSINE(37) HYDROXYLASE"/>
    <property type="match status" value="1"/>
</dbReference>
<dbReference type="GO" id="GO:0045301">
    <property type="term" value="F:tRNA 2-(methylsulfanyl)-N(6)-isopentenyladenosine(37) hydroxylase activity"/>
    <property type="evidence" value="ECO:0007669"/>
    <property type="project" value="InterPro"/>
</dbReference>